<keyword evidence="2" id="KW-0813">Transport</keyword>
<dbReference type="CDD" id="cd03293">
    <property type="entry name" value="ABC_NrtD_SsuB_transporters"/>
    <property type="match status" value="1"/>
</dbReference>
<keyword evidence="8" id="KW-1185">Reference proteome</keyword>
<comment type="function">
    <text evidence="5">Involved in beta-(1--&gt;2)glucan export. Transmembrane domains (TMD) form a pore in the inner membrane and the ATP-binding domain (NBD) is responsible for energy generation.</text>
</comment>
<evidence type="ECO:0000256" key="2">
    <source>
        <dbReference type="ARBA" id="ARBA00022448"/>
    </source>
</evidence>
<dbReference type="GO" id="GO:0005524">
    <property type="term" value="F:ATP binding"/>
    <property type="evidence" value="ECO:0007669"/>
    <property type="project" value="UniProtKB-KW"/>
</dbReference>
<dbReference type="RefSeq" id="WP_245312947.1">
    <property type="nucleotide sequence ID" value="NZ_LNCU01000064.1"/>
</dbReference>
<dbReference type="PANTHER" id="PTHR42788">
    <property type="entry name" value="TAURINE IMPORT ATP-BINDING PROTEIN-RELATED"/>
    <property type="match status" value="1"/>
</dbReference>
<organism evidence="7 8">
    <name type="scientific">Bradyrhizobium macuxiense</name>
    <dbReference type="NCBI Taxonomy" id="1755647"/>
    <lineage>
        <taxon>Bacteria</taxon>
        <taxon>Pseudomonadati</taxon>
        <taxon>Pseudomonadota</taxon>
        <taxon>Alphaproteobacteria</taxon>
        <taxon>Hyphomicrobiales</taxon>
        <taxon>Nitrobacteraceae</taxon>
        <taxon>Bradyrhizobium</taxon>
    </lineage>
</organism>
<dbReference type="SMART" id="SM00382">
    <property type="entry name" value="AAA"/>
    <property type="match status" value="1"/>
</dbReference>
<dbReference type="PROSITE" id="PS50893">
    <property type="entry name" value="ABC_TRANSPORTER_2"/>
    <property type="match status" value="1"/>
</dbReference>
<evidence type="ECO:0000313" key="7">
    <source>
        <dbReference type="EMBL" id="KWV55251.1"/>
    </source>
</evidence>
<dbReference type="AlphaFoldDB" id="A0A120FND8"/>
<dbReference type="Proteomes" id="UP000057737">
    <property type="component" value="Unassembled WGS sequence"/>
</dbReference>
<protein>
    <recommendedName>
        <fullName evidence="6">ABC transporter domain-containing protein</fullName>
    </recommendedName>
</protein>
<keyword evidence="3" id="KW-0547">Nucleotide-binding</keyword>
<reference evidence="7 8" key="1">
    <citation type="submission" date="2015-11" db="EMBL/GenBank/DDBJ databases">
        <title>Draft Genome Sequence of the Strain BR 10303 (Bradyrhizobium sp.) isolated from nodules of Centrolobium paraense.</title>
        <authorList>
            <person name="Zelli J.E."/>
            <person name="Simoes-Araujo J.L."/>
            <person name="Barauna A.C."/>
            <person name="Silva K."/>
        </authorList>
    </citation>
    <scope>NUCLEOTIDE SEQUENCE [LARGE SCALE GENOMIC DNA]</scope>
    <source>
        <strain evidence="7 8">BR 10303</strain>
    </source>
</reference>
<evidence type="ECO:0000259" key="6">
    <source>
        <dbReference type="PROSITE" id="PS50893"/>
    </source>
</evidence>
<dbReference type="PROSITE" id="PS00211">
    <property type="entry name" value="ABC_TRANSPORTER_1"/>
    <property type="match status" value="1"/>
</dbReference>
<dbReference type="InterPro" id="IPR003439">
    <property type="entry name" value="ABC_transporter-like_ATP-bd"/>
</dbReference>
<dbReference type="GO" id="GO:0016887">
    <property type="term" value="F:ATP hydrolysis activity"/>
    <property type="evidence" value="ECO:0007669"/>
    <property type="project" value="InterPro"/>
</dbReference>
<evidence type="ECO:0000313" key="8">
    <source>
        <dbReference type="Proteomes" id="UP000057737"/>
    </source>
</evidence>
<keyword evidence="4" id="KW-0067">ATP-binding</keyword>
<comment type="caution">
    <text evidence="7">The sequence shown here is derived from an EMBL/GenBank/DDBJ whole genome shotgun (WGS) entry which is preliminary data.</text>
</comment>
<dbReference type="InterPro" id="IPR027417">
    <property type="entry name" value="P-loop_NTPase"/>
</dbReference>
<dbReference type="Pfam" id="PF00005">
    <property type="entry name" value="ABC_tran"/>
    <property type="match status" value="1"/>
</dbReference>
<dbReference type="PANTHER" id="PTHR42788:SF13">
    <property type="entry name" value="ALIPHATIC SULFONATES IMPORT ATP-BINDING PROTEIN SSUB"/>
    <property type="match status" value="1"/>
</dbReference>
<evidence type="ECO:0000256" key="1">
    <source>
        <dbReference type="ARBA" id="ARBA00005417"/>
    </source>
</evidence>
<evidence type="ECO:0000256" key="4">
    <source>
        <dbReference type="ARBA" id="ARBA00022840"/>
    </source>
</evidence>
<dbReference type="Gene3D" id="3.40.50.300">
    <property type="entry name" value="P-loop containing nucleotide triphosphate hydrolases"/>
    <property type="match status" value="1"/>
</dbReference>
<feature type="domain" description="ABC transporter" evidence="6">
    <location>
        <begin position="2"/>
        <end position="234"/>
    </location>
</feature>
<name>A0A120FND8_9BRAD</name>
<dbReference type="SUPFAM" id="SSF52540">
    <property type="entry name" value="P-loop containing nucleoside triphosphate hydrolases"/>
    <property type="match status" value="1"/>
</dbReference>
<evidence type="ECO:0000256" key="3">
    <source>
        <dbReference type="ARBA" id="ARBA00022741"/>
    </source>
</evidence>
<dbReference type="EMBL" id="LNCU01000064">
    <property type="protein sequence ID" value="KWV55251.1"/>
    <property type="molecule type" value="Genomic_DNA"/>
</dbReference>
<dbReference type="InterPro" id="IPR050166">
    <property type="entry name" value="ABC_transporter_ATP-bind"/>
</dbReference>
<accession>A0A120FND8</accession>
<comment type="similarity">
    <text evidence="1">Belongs to the ABC transporter superfamily.</text>
</comment>
<gene>
    <name evidence="7" type="ORF">AS156_06090</name>
</gene>
<dbReference type="InterPro" id="IPR017871">
    <property type="entry name" value="ABC_transporter-like_CS"/>
</dbReference>
<evidence type="ECO:0000256" key="5">
    <source>
        <dbReference type="ARBA" id="ARBA00024722"/>
    </source>
</evidence>
<proteinExistence type="inferred from homology"/>
<dbReference type="InterPro" id="IPR003593">
    <property type="entry name" value="AAA+_ATPase"/>
</dbReference>
<sequence length="258" mass="28857">MFSVRGVSKHFENRDRKPFSALQEIDLDIQAGEFLSIIGPSGCGKTTLLNLVAGFIKPTTGVVLKEGVEISGPGPDRTMMFQDYALFPWLTVADNIAFGLGAQKLRRKERDARVNHFISLVGLDGFDKAYPAQLSGGMRQRVSIARALAPDPDVVLMDEPFAALDSLTRDRLQEELLAIWSRTRKTFLLITHNVEEAVFLSDRVIVMESRPGRIRSVIDVAIPRPRFPEIRVRDPLFLNLKHEVLDLLGGVTRAAERH</sequence>